<dbReference type="GO" id="GO:0032259">
    <property type="term" value="P:methylation"/>
    <property type="evidence" value="ECO:0007669"/>
    <property type="project" value="UniProtKB-KW"/>
</dbReference>
<dbReference type="CDD" id="cd02440">
    <property type="entry name" value="AdoMet_MTases"/>
    <property type="match status" value="1"/>
</dbReference>
<evidence type="ECO:0000313" key="6">
    <source>
        <dbReference type="Proteomes" id="UP000192434"/>
    </source>
</evidence>
<evidence type="ECO:0000313" key="5">
    <source>
        <dbReference type="EMBL" id="ORB53593.1"/>
    </source>
</evidence>
<dbReference type="InterPro" id="IPR041698">
    <property type="entry name" value="Methyltransf_25"/>
</dbReference>
<feature type="domain" description="Methyltransferase" evidence="4">
    <location>
        <begin position="50"/>
        <end position="144"/>
    </location>
</feature>
<sequence length="227" mass="24742">MPTFNVNSVDWDELYRGEADYAPGEPGWNIGEMQPEIAAIHHQGRLKSPILDSGCGVGVVALTLAGYGYDVVGLDLSANAVDKARTAAQQLGLTALFDVADLSVDNGYENHFNTVIDSLVFHSIPQEVRDGYIRSTARALKPGGRFFTLVFATEAFPPEATFGPRPFTEKQLRDTLGKHLVVDEVSAARAWINAPRTLPEGFEYRNVTIGSDGRAQLPAWLASAHRE</sequence>
<dbReference type="Proteomes" id="UP000192434">
    <property type="component" value="Unassembled WGS sequence"/>
</dbReference>
<keyword evidence="2 5" id="KW-0808">Transferase</keyword>
<accession>A0A1X0IWW6</accession>
<protein>
    <submittedName>
        <fullName evidence="5">SAM-dependent methyltransferase</fullName>
    </submittedName>
</protein>
<dbReference type="PANTHER" id="PTHR43464">
    <property type="entry name" value="METHYLTRANSFERASE"/>
    <property type="match status" value="1"/>
</dbReference>
<comment type="caution">
    <text evidence="5">The sequence shown here is derived from an EMBL/GenBank/DDBJ whole genome shotgun (WGS) entry which is preliminary data.</text>
</comment>
<dbReference type="InterPro" id="IPR029063">
    <property type="entry name" value="SAM-dependent_MTases_sf"/>
</dbReference>
<evidence type="ECO:0000256" key="3">
    <source>
        <dbReference type="ARBA" id="ARBA00022691"/>
    </source>
</evidence>
<evidence type="ECO:0000256" key="2">
    <source>
        <dbReference type="ARBA" id="ARBA00022679"/>
    </source>
</evidence>
<evidence type="ECO:0000256" key="1">
    <source>
        <dbReference type="ARBA" id="ARBA00022603"/>
    </source>
</evidence>
<dbReference type="PANTHER" id="PTHR43464:SF19">
    <property type="entry name" value="UBIQUINONE BIOSYNTHESIS O-METHYLTRANSFERASE, MITOCHONDRIAL"/>
    <property type="match status" value="1"/>
</dbReference>
<organism evidence="5 6">
    <name type="scientific">Mycobacteroides saopaulense</name>
    <dbReference type="NCBI Taxonomy" id="1578165"/>
    <lineage>
        <taxon>Bacteria</taxon>
        <taxon>Bacillati</taxon>
        <taxon>Actinomycetota</taxon>
        <taxon>Actinomycetes</taxon>
        <taxon>Mycobacteriales</taxon>
        <taxon>Mycobacteriaceae</taxon>
        <taxon>Mycobacteroides</taxon>
    </lineage>
</organism>
<reference evidence="5 6" key="1">
    <citation type="submission" date="2016-12" db="EMBL/GenBank/DDBJ databases">
        <title>The new phylogeny of genus Mycobacterium.</title>
        <authorList>
            <person name="Tortoli E."/>
            <person name="Trovato A."/>
            <person name="Cirillo D.M."/>
        </authorList>
    </citation>
    <scope>NUCLEOTIDE SEQUENCE [LARGE SCALE GENOMIC DNA]</scope>
    <source>
        <strain evidence="5 6">CCUG 66554</strain>
    </source>
</reference>
<name>A0A1X0IWW6_9MYCO</name>
<dbReference type="Pfam" id="PF13649">
    <property type="entry name" value="Methyltransf_25"/>
    <property type="match status" value="1"/>
</dbReference>
<evidence type="ECO:0000259" key="4">
    <source>
        <dbReference type="Pfam" id="PF13649"/>
    </source>
</evidence>
<dbReference type="Gene3D" id="3.40.50.150">
    <property type="entry name" value="Vaccinia Virus protein VP39"/>
    <property type="match status" value="1"/>
</dbReference>
<keyword evidence="3" id="KW-0949">S-adenosyl-L-methionine</keyword>
<dbReference type="AlphaFoldDB" id="A0A1X0IWW6"/>
<dbReference type="EMBL" id="MVII01000023">
    <property type="protein sequence ID" value="ORB53593.1"/>
    <property type="molecule type" value="Genomic_DNA"/>
</dbReference>
<dbReference type="GO" id="GO:0008168">
    <property type="term" value="F:methyltransferase activity"/>
    <property type="evidence" value="ECO:0007669"/>
    <property type="project" value="UniProtKB-KW"/>
</dbReference>
<dbReference type="OrthoDB" id="3825914at2"/>
<dbReference type="STRING" id="1578165.BKG68_10885"/>
<proteinExistence type="predicted"/>
<keyword evidence="1 5" id="KW-0489">Methyltransferase</keyword>
<dbReference type="SUPFAM" id="SSF53335">
    <property type="entry name" value="S-adenosyl-L-methionine-dependent methyltransferases"/>
    <property type="match status" value="1"/>
</dbReference>
<dbReference type="RefSeq" id="WP_083017835.1">
    <property type="nucleotide sequence ID" value="NZ_MVII01000023.1"/>
</dbReference>
<gene>
    <name evidence="5" type="ORF">BST43_17535</name>
</gene>